<dbReference type="PANTHER" id="PTHR42739">
    <property type="entry name" value="MALATE SYNTHASE G"/>
    <property type="match status" value="1"/>
</dbReference>
<evidence type="ECO:0000256" key="5">
    <source>
        <dbReference type="ARBA" id="ARBA00022679"/>
    </source>
</evidence>
<dbReference type="InterPro" id="IPR044856">
    <property type="entry name" value="Malate_synth_C_sf"/>
</dbReference>
<feature type="binding site" evidence="10">
    <location>
        <position position="322"/>
    </location>
    <ligand>
        <name>acetyl-CoA</name>
        <dbReference type="ChEBI" id="CHEBI:57288"/>
    </ligand>
</feature>
<feature type="binding site" evidence="10">
    <location>
        <begin position="138"/>
        <end position="139"/>
    </location>
    <ligand>
        <name>acetyl-CoA</name>
        <dbReference type="ChEBI" id="CHEBI:57288"/>
    </ligand>
</feature>
<comment type="pathway">
    <text evidence="10 12">Carbohydrate metabolism; glyoxylate cycle; (S)-malate from isocitrate: step 2/2.</text>
</comment>
<feature type="active site" description="Proton acceptor" evidence="10">
    <location>
        <position position="349"/>
    </location>
</feature>
<evidence type="ECO:0000256" key="3">
    <source>
        <dbReference type="ARBA" id="ARBA00022490"/>
    </source>
</evidence>
<comment type="similarity">
    <text evidence="10 12">Belongs to the malate synthase family. GlcB subfamily.</text>
</comment>
<evidence type="ECO:0000259" key="16">
    <source>
        <dbReference type="Pfam" id="PF20659"/>
    </source>
</evidence>
<feature type="modified residue" description="Cysteine sulfenic acid (-SOH)" evidence="10">
    <location>
        <position position="625"/>
    </location>
</feature>
<keyword evidence="5 10" id="KW-0808">Transferase</keyword>
<dbReference type="EC" id="2.3.3.9" evidence="10 11"/>
<feature type="binding site" evidence="10">
    <location>
        <position position="442"/>
    </location>
    <ligand>
        <name>glyoxylate</name>
        <dbReference type="ChEBI" id="CHEBI:36655"/>
    </ligand>
</feature>
<dbReference type="Pfam" id="PF20659">
    <property type="entry name" value="MS_C"/>
    <property type="match status" value="1"/>
</dbReference>
<dbReference type="Pfam" id="PF20658">
    <property type="entry name" value="MSG_insertion"/>
    <property type="match status" value="1"/>
</dbReference>
<keyword evidence="18" id="KW-1185">Reference proteome</keyword>
<feature type="binding site" evidence="10">
    <location>
        <position position="131"/>
    </location>
    <ligand>
        <name>acetyl-CoA</name>
        <dbReference type="ChEBI" id="CHEBI:57288"/>
    </ligand>
</feature>
<feature type="domain" description="Malate synthase N-terminal" evidence="14">
    <location>
        <begin position="30"/>
        <end position="89"/>
    </location>
</feature>
<feature type="active site" description="Proton donor" evidence="10">
    <location>
        <position position="639"/>
    </location>
</feature>
<keyword evidence="6 10" id="KW-0479">Metal-binding</keyword>
<dbReference type="Pfam" id="PF20656">
    <property type="entry name" value="MS_N"/>
    <property type="match status" value="1"/>
</dbReference>
<feature type="domain" description="Malate synthase TIM barrel" evidence="13">
    <location>
        <begin position="346"/>
        <end position="576"/>
    </location>
</feature>
<evidence type="ECO:0000259" key="15">
    <source>
        <dbReference type="Pfam" id="PF20658"/>
    </source>
</evidence>
<evidence type="ECO:0000256" key="10">
    <source>
        <dbReference type="HAMAP-Rule" id="MF_00641"/>
    </source>
</evidence>
<evidence type="ECO:0000256" key="7">
    <source>
        <dbReference type="ARBA" id="ARBA00022842"/>
    </source>
</evidence>
<dbReference type="EMBL" id="BAAADD010000004">
    <property type="protein sequence ID" value="GAA0569214.1"/>
    <property type="molecule type" value="Genomic_DNA"/>
</dbReference>
<accession>A0ABP3PK51</accession>
<evidence type="ECO:0000313" key="18">
    <source>
        <dbReference type="Proteomes" id="UP001499951"/>
    </source>
</evidence>
<gene>
    <name evidence="10" type="primary">glcB</name>
    <name evidence="17" type="ORF">GCM10008942_17350</name>
</gene>
<dbReference type="InterPro" id="IPR048357">
    <property type="entry name" value="MSG_insertion"/>
</dbReference>
<dbReference type="Pfam" id="PF01274">
    <property type="entry name" value="MS_TIM-barrel"/>
    <property type="match status" value="1"/>
</dbReference>
<feature type="binding site" evidence="10">
    <location>
        <begin position="467"/>
        <end position="470"/>
    </location>
    <ligand>
        <name>glyoxylate</name>
        <dbReference type="ChEBI" id="CHEBI:36655"/>
    </ligand>
</feature>
<sequence>MDALMEIQPAHRKETQRVKRRRLKVAKVLHDFINDEVLPGTGISELAFWAEFDVLLHTLAPENRALLAKRDRLQAAIDDWHRKHAYEAFDVGAYKAFLTEIGYLEPEGPDFTIQTGPLDPEMSTVAGPQLVVPLTNARYALNAANARWGSLYDAVYGTDMIPGMVRKAYDPIRGAQVIAFARDFLDRTVPLSSGSHQGAVSFAIKNGTLAVGTTRGRTSELANPAQFAGYRGPAESPTAILLTHHGLHIEICLDRSHPVGGTDPAGICDVIVEAATTSIMDLEDSVSTVDAEDKVGAYRNWLGLMKGTLEAEFEKSGRTTMRRLNPDRAYTAPDGSTLTLPGTALMLVRNVGLLIETDAILLDDGRPAPEGIVDAMITTAIGMHGLESSPSRRARSRTGSIYIVKPKLHGPEEVAFADRVFDSVEDALGLPRNTVKMGLMDEERRTSVNLKASIRAASHRIAFINTGFLDRTGDEIHTAFEAGPMVPKNEMKNTHWIKAYEERNVAIGLACGFQGRAQIGKGMWAKPDKMADLYKEKIGQVRTGANTAWVPSPTAAVLHALHYHEADVSAYQAETRTCPPVDALLEIPLMTGTRPTEWEIQAELENNIQGILGYVVRWIDQGIGCSKVPDINNVGLMEDRATLRISSQHVANWLRHGVCRREQVLATLEEMARIVDEQNAGDRAYSTMADHWDSPAFRAASALIFEAFRQPNGYTELILNRFRREVKASH</sequence>
<keyword evidence="4 10" id="KW-0816">Tricarboxylic acid cycle</keyword>
<evidence type="ECO:0000256" key="4">
    <source>
        <dbReference type="ARBA" id="ARBA00022532"/>
    </source>
</evidence>
<feature type="binding site" evidence="10">
    <location>
        <position position="551"/>
    </location>
    <ligand>
        <name>acetyl-CoA</name>
        <dbReference type="ChEBI" id="CHEBI:57288"/>
    </ligand>
</feature>
<comment type="cofactor">
    <cofactor evidence="1 10">
        <name>Mg(2+)</name>
        <dbReference type="ChEBI" id="CHEBI:18420"/>
    </cofactor>
</comment>
<evidence type="ECO:0000256" key="8">
    <source>
        <dbReference type="ARBA" id="ARBA00023097"/>
    </source>
</evidence>
<comment type="catalytic activity">
    <reaction evidence="9 10 12">
        <text>glyoxylate + acetyl-CoA + H2O = (S)-malate + CoA + H(+)</text>
        <dbReference type="Rhea" id="RHEA:18181"/>
        <dbReference type="ChEBI" id="CHEBI:15377"/>
        <dbReference type="ChEBI" id="CHEBI:15378"/>
        <dbReference type="ChEBI" id="CHEBI:15589"/>
        <dbReference type="ChEBI" id="CHEBI:36655"/>
        <dbReference type="ChEBI" id="CHEBI:57287"/>
        <dbReference type="ChEBI" id="CHEBI:57288"/>
        <dbReference type="EC" id="2.3.3.9"/>
    </reaction>
</comment>
<reference evidence="18" key="1">
    <citation type="journal article" date="2019" name="Int. J. Syst. Evol. Microbiol.">
        <title>The Global Catalogue of Microorganisms (GCM) 10K type strain sequencing project: providing services to taxonomists for standard genome sequencing and annotation.</title>
        <authorList>
            <consortium name="The Broad Institute Genomics Platform"/>
            <consortium name="The Broad Institute Genome Sequencing Center for Infectious Disease"/>
            <person name="Wu L."/>
            <person name="Ma J."/>
        </authorList>
    </citation>
    <scope>NUCLEOTIDE SEQUENCE [LARGE SCALE GENOMIC DNA]</scope>
    <source>
        <strain evidence="18">JCM 15089</strain>
    </source>
</reference>
<comment type="subcellular location">
    <subcellularLocation>
        <location evidence="10 12">Cytoplasm</location>
    </subcellularLocation>
</comment>
<evidence type="ECO:0000256" key="9">
    <source>
        <dbReference type="ARBA" id="ARBA00047918"/>
    </source>
</evidence>
<protein>
    <recommendedName>
        <fullName evidence="10 11">Malate synthase G</fullName>
        <ecNumber evidence="10 11">2.3.3.9</ecNumber>
    </recommendedName>
</protein>
<evidence type="ECO:0000256" key="6">
    <source>
        <dbReference type="ARBA" id="ARBA00022723"/>
    </source>
</evidence>
<evidence type="ECO:0000259" key="13">
    <source>
        <dbReference type="Pfam" id="PF01274"/>
    </source>
</evidence>
<dbReference type="Gene3D" id="1.20.1220.12">
    <property type="entry name" value="Malate synthase, domain III"/>
    <property type="match status" value="1"/>
</dbReference>
<keyword evidence="3 10" id="KW-0963">Cytoplasm</keyword>
<comment type="caution">
    <text evidence="10">Lacks conserved residue(s) required for the propagation of feature annotation.</text>
</comment>
<dbReference type="Gene3D" id="3.20.20.360">
    <property type="entry name" value="Malate synthase, domain 3"/>
    <property type="match status" value="2"/>
</dbReference>
<evidence type="ECO:0000313" key="17">
    <source>
        <dbReference type="EMBL" id="GAA0569214.1"/>
    </source>
</evidence>
<feature type="binding site" evidence="10">
    <location>
        <position position="470"/>
    </location>
    <ligand>
        <name>Mg(2+)</name>
        <dbReference type="ChEBI" id="CHEBI:18420"/>
    </ligand>
</feature>
<evidence type="ECO:0000256" key="1">
    <source>
        <dbReference type="ARBA" id="ARBA00001946"/>
    </source>
</evidence>
<keyword evidence="2 10" id="KW-0329">Glyoxylate bypass</keyword>
<dbReference type="NCBIfam" id="TIGR01345">
    <property type="entry name" value="malate_syn_G"/>
    <property type="match status" value="1"/>
</dbReference>
<keyword evidence="8 10" id="KW-0558">Oxidation</keyword>
<evidence type="ECO:0000259" key="14">
    <source>
        <dbReference type="Pfam" id="PF20656"/>
    </source>
</evidence>
<dbReference type="SUPFAM" id="SSF51645">
    <property type="entry name" value="Malate synthase G"/>
    <property type="match status" value="1"/>
</dbReference>
<dbReference type="InterPro" id="IPR006253">
    <property type="entry name" value="Malate_synthG"/>
</dbReference>
<dbReference type="InterPro" id="IPR011076">
    <property type="entry name" value="Malate_synth_sf"/>
</dbReference>
<dbReference type="HAMAP" id="MF_00641">
    <property type="entry name" value="Malate_synth_G"/>
    <property type="match status" value="1"/>
</dbReference>
<comment type="subunit">
    <text evidence="10">Monomer.</text>
</comment>
<feature type="binding site" evidence="10">
    <location>
        <position position="442"/>
    </location>
    <ligand>
        <name>Mg(2+)</name>
        <dbReference type="ChEBI" id="CHEBI:18420"/>
    </ligand>
</feature>
<feature type="domain" description="Malate synthase G alpha-beta insertion" evidence="15">
    <location>
        <begin position="169"/>
        <end position="244"/>
    </location>
</feature>
<evidence type="ECO:0000256" key="2">
    <source>
        <dbReference type="ARBA" id="ARBA00022435"/>
    </source>
</evidence>
<dbReference type="InterPro" id="IPR048356">
    <property type="entry name" value="MS_N"/>
</dbReference>
<organism evidence="17 18">
    <name type="scientific">Rhizomicrobium electricum</name>
    <dbReference type="NCBI Taxonomy" id="480070"/>
    <lineage>
        <taxon>Bacteria</taxon>
        <taxon>Pseudomonadati</taxon>
        <taxon>Pseudomonadota</taxon>
        <taxon>Alphaproteobacteria</taxon>
        <taxon>Micropepsales</taxon>
        <taxon>Micropepsaceae</taxon>
        <taxon>Rhizomicrobium</taxon>
    </lineage>
</organism>
<evidence type="ECO:0000256" key="12">
    <source>
        <dbReference type="RuleBase" id="RU003572"/>
    </source>
</evidence>
<feature type="binding site" evidence="10">
    <location>
        <position position="285"/>
    </location>
    <ligand>
        <name>acetyl-CoA</name>
        <dbReference type="ChEBI" id="CHEBI:57288"/>
    </ligand>
</feature>
<keyword evidence="7 10" id="KW-0460">Magnesium</keyword>
<comment type="function">
    <text evidence="10">Involved in the glycolate utilization. Catalyzes the condensation and subsequent hydrolysis of acetyl-coenzyme A (acetyl-CoA) and glyoxylate to form malate and CoA.</text>
</comment>
<feature type="binding site" evidence="10">
    <location>
        <position position="349"/>
    </location>
    <ligand>
        <name>glyoxylate</name>
        <dbReference type="ChEBI" id="CHEBI:36655"/>
    </ligand>
</feature>
<evidence type="ECO:0000256" key="11">
    <source>
        <dbReference type="NCBIfam" id="TIGR01345"/>
    </source>
</evidence>
<dbReference type="InterPro" id="IPR048355">
    <property type="entry name" value="MS_C"/>
</dbReference>
<name>A0ABP3PK51_9PROT</name>
<comment type="caution">
    <text evidence="17">The sequence shown here is derived from an EMBL/GenBank/DDBJ whole genome shotgun (WGS) entry which is preliminary data.</text>
</comment>
<dbReference type="Proteomes" id="UP001499951">
    <property type="component" value="Unassembled WGS sequence"/>
</dbReference>
<proteinExistence type="inferred from homology"/>
<dbReference type="NCBIfam" id="NF002825">
    <property type="entry name" value="PRK02999.1"/>
    <property type="match status" value="1"/>
</dbReference>
<dbReference type="PANTHER" id="PTHR42739:SF1">
    <property type="entry name" value="MALATE SYNTHASE G"/>
    <property type="match status" value="1"/>
</dbReference>
<dbReference type="InterPro" id="IPR046363">
    <property type="entry name" value="MS_N_TIM-barrel_dom"/>
</dbReference>
<dbReference type="InterPro" id="IPR001465">
    <property type="entry name" value="Malate_synthase_TIM"/>
</dbReference>
<feature type="domain" description="Malate synthase C-terminal" evidence="16">
    <location>
        <begin position="600"/>
        <end position="707"/>
    </location>
</feature>